<dbReference type="EMBL" id="MCFE01000023">
    <property type="protein sequence ID" value="ORY05633.1"/>
    <property type="molecule type" value="Genomic_DNA"/>
</dbReference>
<dbReference type="PRINTS" id="PR01438">
    <property type="entry name" value="UNVRSLSTRESS"/>
</dbReference>
<dbReference type="Gene3D" id="3.40.50.620">
    <property type="entry name" value="HUPs"/>
    <property type="match status" value="1"/>
</dbReference>
<dbReference type="OrthoDB" id="843225at2759"/>
<feature type="domain" description="UspA" evidence="1">
    <location>
        <begin position="8"/>
        <end position="152"/>
    </location>
</feature>
<dbReference type="PANTHER" id="PTHR31964:SF144">
    <property type="entry name" value="USPA DOMAIN-CONTAINING PROTEIN"/>
    <property type="match status" value="1"/>
</dbReference>
<dbReference type="GO" id="GO:0016787">
    <property type="term" value="F:hydrolase activity"/>
    <property type="evidence" value="ECO:0007669"/>
    <property type="project" value="UniProtKB-KW"/>
</dbReference>
<protein>
    <submittedName>
        <fullName evidence="2">Adenine nucleotide alpha hydrolases-like protein</fullName>
    </submittedName>
</protein>
<name>A0A1Y1Z5U5_9FUNG</name>
<dbReference type="Pfam" id="PF00582">
    <property type="entry name" value="Usp"/>
    <property type="match status" value="1"/>
</dbReference>
<dbReference type="SUPFAM" id="SSF52402">
    <property type="entry name" value="Adenine nucleotide alpha hydrolases-like"/>
    <property type="match status" value="1"/>
</dbReference>
<evidence type="ECO:0000313" key="3">
    <source>
        <dbReference type="Proteomes" id="UP000193498"/>
    </source>
</evidence>
<proteinExistence type="predicted"/>
<organism evidence="2 3">
    <name type="scientific">Basidiobolus meristosporus CBS 931.73</name>
    <dbReference type="NCBI Taxonomy" id="1314790"/>
    <lineage>
        <taxon>Eukaryota</taxon>
        <taxon>Fungi</taxon>
        <taxon>Fungi incertae sedis</taxon>
        <taxon>Zoopagomycota</taxon>
        <taxon>Entomophthoromycotina</taxon>
        <taxon>Basidiobolomycetes</taxon>
        <taxon>Basidiobolales</taxon>
        <taxon>Basidiobolaceae</taxon>
        <taxon>Basidiobolus</taxon>
    </lineage>
</organism>
<dbReference type="AlphaFoldDB" id="A0A1Y1Z5U5"/>
<accession>A0A1Y1Z5U5</accession>
<dbReference type="InterPro" id="IPR014729">
    <property type="entry name" value="Rossmann-like_a/b/a_fold"/>
</dbReference>
<keyword evidence="2" id="KW-0378">Hydrolase</keyword>
<evidence type="ECO:0000313" key="2">
    <source>
        <dbReference type="EMBL" id="ORY05633.1"/>
    </source>
</evidence>
<sequence length="154" mass="17568">MESIPYTLVVALDSGELSRKTANYAIDLVTRLACPYKLYFIHAIGLNPAQSLPFLDDLDKANNYDIEEKGERVVAENLKWLEQYKNKVQYEWVTLKEAGECGVIIEKYINSLPHVDIVITGTRNYEGVKKFIMGSLSEYLVHHIKYPVVVIKST</sequence>
<keyword evidence="3" id="KW-1185">Reference proteome</keyword>
<dbReference type="InterPro" id="IPR006015">
    <property type="entry name" value="Universal_stress_UspA"/>
</dbReference>
<dbReference type="InParanoid" id="A0A1Y1Z5U5"/>
<dbReference type="CDD" id="cd23659">
    <property type="entry name" value="USP_At3g01520-like"/>
    <property type="match status" value="1"/>
</dbReference>
<dbReference type="Proteomes" id="UP000193498">
    <property type="component" value="Unassembled WGS sequence"/>
</dbReference>
<dbReference type="InterPro" id="IPR006016">
    <property type="entry name" value="UspA"/>
</dbReference>
<reference evidence="2 3" key="1">
    <citation type="submission" date="2016-07" db="EMBL/GenBank/DDBJ databases">
        <title>Pervasive Adenine N6-methylation of Active Genes in Fungi.</title>
        <authorList>
            <consortium name="DOE Joint Genome Institute"/>
            <person name="Mondo S.J."/>
            <person name="Dannebaum R.O."/>
            <person name="Kuo R.C."/>
            <person name="Labutti K."/>
            <person name="Haridas S."/>
            <person name="Kuo A."/>
            <person name="Salamov A."/>
            <person name="Ahrendt S.R."/>
            <person name="Lipzen A."/>
            <person name="Sullivan W."/>
            <person name="Andreopoulos W.B."/>
            <person name="Clum A."/>
            <person name="Lindquist E."/>
            <person name="Daum C."/>
            <person name="Ramamoorthy G.K."/>
            <person name="Gryganskyi A."/>
            <person name="Culley D."/>
            <person name="Magnuson J.K."/>
            <person name="James T.Y."/>
            <person name="O'Malley M.A."/>
            <person name="Stajich J.E."/>
            <person name="Spatafora J.W."/>
            <person name="Visel A."/>
            <person name="Grigoriev I.V."/>
        </authorList>
    </citation>
    <scope>NUCLEOTIDE SEQUENCE [LARGE SCALE GENOMIC DNA]</scope>
    <source>
        <strain evidence="2 3">CBS 931.73</strain>
    </source>
</reference>
<dbReference type="PANTHER" id="PTHR31964">
    <property type="entry name" value="ADENINE NUCLEOTIDE ALPHA HYDROLASES-LIKE SUPERFAMILY PROTEIN"/>
    <property type="match status" value="1"/>
</dbReference>
<gene>
    <name evidence="2" type="ORF">K493DRAFT_404268</name>
</gene>
<comment type="caution">
    <text evidence="2">The sequence shown here is derived from an EMBL/GenBank/DDBJ whole genome shotgun (WGS) entry which is preliminary data.</text>
</comment>
<evidence type="ECO:0000259" key="1">
    <source>
        <dbReference type="Pfam" id="PF00582"/>
    </source>
</evidence>